<keyword evidence="2" id="KW-1185">Reference proteome</keyword>
<name>A0A9D4JYM8_DREPO</name>
<organism evidence="1 2">
    <name type="scientific">Dreissena polymorpha</name>
    <name type="common">Zebra mussel</name>
    <name type="synonym">Mytilus polymorpha</name>
    <dbReference type="NCBI Taxonomy" id="45954"/>
    <lineage>
        <taxon>Eukaryota</taxon>
        <taxon>Metazoa</taxon>
        <taxon>Spiralia</taxon>
        <taxon>Lophotrochozoa</taxon>
        <taxon>Mollusca</taxon>
        <taxon>Bivalvia</taxon>
        <taxon>Autobranchia</taxon>
        <taxon>Heteroconchia</taxon>
        <taxon>Euheterodonta</taxon>
        <taxon>Imparidentia</taxon>
        <taxon>Neoheterodontei</taxon>
        <taxon>Myida</taxon>
        <taxon>Dreissenoidea</taxon>
        <taxon>Dreissenidae</taxon>
        <taxon>Dreissena</taxon>
    </lineage>
</organism>
<sequence>MLLHEEYHLKKDIREQGEVTDRALFWSPLIVRLRVAHDHVMILTEVETEVAVEGNVRPVRLALKVDSEPDFEVILDLYLSWSPFVDDVYISSTFML</sequence>
<proteinExistence type="predicted"/>
<protein>
    <submittedName>
        <fullName evidence="1">Uncharacterized protein</fullName>
    </submittedName>
</protein>
<dbReference type="Proteomes" id="UP000828390">
    <property type="component" value="Unassembled WGS sequence"/>
</dbReference>
<accession>A0A9D4JYM8</accession>
<evidence type="ECO:0000313" key="2">
    <source>
        <dbReference type="Proteomes" id="UP000828390"/>
    </source>
</evidence>
<dbReference type="AlphaFoldDB" id="A0A9D4JYM8"/>
<dbReference type="EMBL" id="JAIWYP010000005">
    <property type="protein sequence ID" value="KAH3828741.1"/>
    <property type="molecule type" value="Genomic_DNA"/>
</dbReference>
<evidence type="ECO:0000313" key="1">
    <source>
        <dbReference type="EMBL" id="KAH3828741.1"/>
    </source>
</evidence>
<reference evidence="1" key="2">
    <citation type="submission" date="2020-11" db="EMBL/GenBank/DDBJ databases">
        <authorList>
            <person name="McCartney M.A."/>
            <person name="Auch B."/>
            <person name="Kono T."/>
            <person name="Mallez S."/>
            <person name="Becker A."/>
            <person name="Gohl D.M."/>
            <person name="Silverstein K.A.T."/>
            <person name="Koren S."/>
            <person name="Bechman K.B."/>
            <person name="Herman A."/>
            <person name="Abrahante J.E."/>
            <person name="Garbe J."/>
        </authorList>
    </citation>
    <scope>NUCLEOTIDE SEQUENCE</scope>
    <source>
        <strain evidence="1">Duluth1</strain>
        <tissue evidence="1">Whole animal</tissue>
    </source>
</reference>
<comment type="caution">
    <text evidence="1">The sequence shown here is derived from an EMBL/GenBank/DDBJ whole genome shotgun (WGS) entry which is preliminary data.</text>
</comment>
<gene>
    <name evidence="1" type="ORF">DPMN_130723</name>
</gene>
<reference evidence="1" key="1">
    <citation type="journal article" date="2019" name="bioRxiv">
        <title>The Genome of the Zebra Mussel, Dreissena polymorpha: A Resource for Invasive Species Research.</title>
        <authorList>
            <person name="McCartney M.A."/>
            <person name="Auch B."/>
            <person name="Kono T."/>
            <person name="Mallez S."/>
            <person name="Zhang Y."/>
            <person name="Obille A."/>
            <person name="Becker A."/>
            <person name="Abrahante J.E."/>
            <person name="Garbe J."/>
            <person name="Badalamenti J.P."/>
            <person name="Herman A."/>
            <person name="Mangelson H."/>
            <person name="Liachko I."/>
            <person name="Sullivan S."/>
            <person name="Sone E.D."/>
            <person name="Koren S."/>
            <person name="Silverstein K.A.T."/>
            <person name="Beckman K.B."/>
            <person name="Gohl D.M."/>
        </authorList>
    </citation>
    <scope>NUCLEOTIDE SEQUENCE</scope>
    <source>
        <strain evidence="1">Duluth1</strain>
        <tissue evidence="1">Whole animal</tissue>
    </source>
</reference>